<dbReference type="EMBL" id="QWIN01000083">
    <property type="protein sequence ID" value="RMY59841.1"/>
    <property type="molecule type" value="Genomic_DNA"/>
</dbReference>
<feature type="coiled-coil region" evidence="4">
    <location>
        <begin position="767"/>
        <end position="820"/>
    </location>
</feature>
<comment type="caution">
    <text evidence="8">The sequence shown here is derived from an EMBL/GenBank/DDBJ whole genome shotgun (WGS) entry which is preliminary data.</text>
</comment>
<dbReference type="InterPro" id="IPR024957">
    <property type="entry name" value="Cep57_MT-bd_dom"/>
</dbReference>
<feature type="compositionally biased region" description="Polar residues" evidence="5">
    <location>
        <begin position="634"/>
        <end position="652"/>
    </location>
</feature>
<evidence type="ECO:0000256" key="4">
    <source>
        <dbReference type="SAM" id="Coils"/>
    </source>
</evidence>
<proteinExistence type="predicted"/>
<evidence type="ECO:0000313" key="8">
    <source>
        <dbReference type="EMBL" id="RMY59841.1"/>
    </source>
</evidence>
<feature type="domain" description="PPC89 centrosome localisation" evidence="7">
    <location>
        <begin position="351"/>
        <end position="411"/>
    </location>
</feature>
<evidence type="ECO:0000313" key="9">
    <source>
        <dbReference type="Proteomes" id="UP000270230"/>
    </source>
</evidence>
<feature type="compositionally biased region" description="Polar residues" evidence="5">
    <location>
        <begin position="160"/>
        <end position="170"/>
    </location>
</feature>
<feature type="region of interest" description="Disordered" evidence="5">
    <location>
        <begin position="100"/>
        <end position="125"/>
    </location>
</feature>
<evidence type="ECO:0000256" key="5">
    <source>
        <dbReference type="SAM" id="MobiDB-lite"/>
    </source>
</evidence>
<dbReference type="PANTHER" id="PTHR19336">
    <property type="entry name" value="UNCHARACTERIZED DUF1167"/>
    <property type="match status" value="1"/>
</dbReference>
<reference evidence="8 9" key="1">
    <citation type="journal article" date="2018" name="BMC Genomics">
        <title>Genomic evidence for intraspecific hybridization in a clonal and extremely halotolerant yeast.</title>
        <authorList>
            <person name="Gostincar C."/>
            <person name="Stajich J.E."/>
            <person name="Zupancic J."/>
            <person name="Zalar P."/>
            <person name="Gunde-Cimerman N."/>
        </authorList>
    </citation>
    <scope>NUCLEOTIDE SEQUENCE [LARGE SCALE GENOMIC DNA]</scope>
    <source>
        <strain evidence="8 9">EXF-151</strain>
    </source>
</reference>
<feature type="region of interest" description="Disordered" evidence="5">
    <location>
        <begin position="317"/>
        <end position="338"/>
    </location>
</feature>
<keyword evidence="3" id="KW-0206">Cytoskeleton</keyword>
<evidence type="ECO:0000259" key="7">
    <source>
        <dbReference type="Pfam" id="PF14197"/>
    </source>
</evidence>
<dbReference type="InterPro" id="IPR025925">
    <property type="entry name" value="PPC89_CLD"/>
</dbReference>
<keyword evidence="4" id="KW-0175">Coiled coil</keyword>
<evidence type="ECO:0000256" key="2">
    <source>
        <dbReference type="ARBA" id="ARBA00022490"/>
    </source>
</evidence>
<sequence>MGKRVLRDIVMTSSPPTADFATAGSFNINNDQILNSTMNIPEHSMEQQLPLDYDEYPTQHSLDNESQGSADMSIEMGRGGKRRADDHDVSSNLVFNFGSDGQYEVTGTPPARPRATSRKSDGALRREASLRNAANSAKASTKHRSISEQLARMDAEEHSQPTATFQNSRNTRFKSSRQPSTNLNLSPPSRFMAPANATPRRQAINNPTAQSGTFTANSFMLPDLPNISELVSGKRKDGTPVFNRNAASRSRFTSASWQATHTEHATLQNAPVPDEEKAIFSSLQLLRDKVAQLETANSEAERRVQDYEGEVIDLRSRLQSEHRRSPDSTLGSEEDEETAALDTFRNEKTRLRAQVKSLQERLNRSERKISVTEIQVDRIRKERGELVTQIGVAYYNNEELKAENEVLKSELGAVKDELQSLKDHHASRSKRRSSSKRATSALLEQRVDGTQPSNAYETSTRRRKSSSRQRESTLEADAQEEDLASRIAKAVQKERDNASSRHRSSNESVPNLQDRERSIDAERPLSVQKGTSSASQPARSTRPQSAPVNYEDVESTRHSQQFAEAHPDDTQLSEIDLGAVNEMRRKIEFEMKERHQRDREQPMPRKSSLKDITSGLENGTTSLHGDGNDEATKTTKSVRVQSPHFSDASTVQHQEEADAGETSMLSNTSRRRRRLSSSGEQGMTSAFILPDITLRSRQPYPTTTGLGKETCIAHDAASCTACHPFDFSFTVPTPVPVTDREVPEMEDITSATIRPAQEPAVALATIIKQHDDELKHLKMQLEHLQRQYNNHDPAMSRRQRVETRAKIEKLTAEVERKSDQVYALYDVLEGQKQAAAAEKERNASGAGKGDSGDDSTGSMSIENGRGGPEVPFGLDGAYEDDSEELPWEGLSDSE</sequence>
<dbReference type="Pfam" id="PF14197">
    <property type="entry name" value="Cep57_CLD_2"/>
    <property type="match status" value="1"/>
</dbReference>
<evidence type="ECO:0000256" key="3">
    <source>
        <dbReference type="ARBA" id="ARBA00023212"/>
    </source>
</evidence>
<feature type="compositionally biased region" description="Polar residues" evidence="5">
    <location>
        <begin position="245"/>
        <end position="254"/>
    </location>
</feature>
<dbReference type="AlphaFoldDB" id="A0A3M7D693"/>
<evidence type="ECO:0000256" key="1">
    <source>
        <dbReference type="ARBA" id="ARBA00004267"/>
    </source>
</evidence>
<evidence type="ECO:0008006" key="10">
    <source>
        <dbReference type="Google" id="ProtNLM"/>
    </source>
</evidence>
<feature type="region of interest" description="Disordered" evidence="5">
    <location>
        <begin position="420"/>
        <end position="574"/>
    </location>
</feature>
<feature type="region of interest" description="Disordered" evidence="5">
    <location>
        <begin position="836"/>
        <end position="894"/>
    </location>
</feature>
<feature type="region of interest" description="Disordered" evidence="5">
    <location>
        <begin position="231"/>
        <end position="254"/>
    </location>
</feature>
<dbReference type="OrthoDB" id="76453at2759"/>
<comment type="subcellular location">
    <subcellularLocation>
        <location evidence="1">Cytoplasm</location>
        <location evidence="1">Cytoskeleton</location>
        <location evidence="1">Microtubule organizing center</location>
    </subcellularLocation>
</comment>
<feature type="compositionally biased region" description="Basic and acidic residues" evidence="5">
    <location>
        <begin position="513"/>
        <end position="523"/>
    </location>
</feature>
<feature type="compositionally biased region" description="Basic and acidic residues" evidence="5">
    <location>
        <begin position="317"/>
        <end position="326"/>
    </location>
</feature>
<feature type="compositionally biased region" description="Basic and acidic residues" evidence="5">
    <location>
        <begin position="591"/>
        <end position="603"/>
    </location>
</feature>
<feature type="region of interest" description="Disordered" evidence="5">
    <location>
        <begin position="153"/>
        <end position="194"/>
    </location>
</feature>
<dbReference type="Proteomes" id="UP000270230">
    <property type="component" value="Unassembled WGS sequence"/>
</dbReference>
<dbReference type="Pfam" id="PF06657">
    <property type="entry name" value="Cep57_MT_bd"/>
    <property type="match status" value="1"/>
</dbReference>
<keyword evidence="2" id="KW-0963">Cytoplasm</keyword>
<protein>
    <recommendedName>
        <fullName evidence="10">Cep57 centrosome microtubule-binding domain-containing protein</fullName>
    </recommendedName>
</protein>
<evidence type="ECO:0000259" key="6">
    <source>
        <dbReference type="Pfam" id="PF06657"/>
    </source>
</evidence>
<organism evidence="8 9">
    <name type="scientific">Hortaea werneckii</name>
    <name type="common">Black yeast</name>
    <name type="synonym">Cladosporium werneckii</name>
    <dbReference type="NCBI Taxonomy" id="91943"/>
    <lineage>
        <taxon>Eukaryota</taxon>
        <taxon>Fungi</taxon>
        <taxon>Dikarya</taxon>
        <taxon>Ascomycota</taxon>
        <taxon>Pezizomycotina</taxon>
        <taxon>Dothideomycetes</taxon>
        <taxon>Dothideomycetidae</taxon>
        <taxon>Mycosphaerellales</taxon>
        <taxon>Teratosphaeriaceae</taxon>
        <taxon>Hortaea</taxon>
    </lineage>
</organism>
<dbReference type="GO" id="GO:0008017">
    <property type="term" value="F:microtubule binding"/>
    <property type="evidence" value="ECO:0007669"/>
    <property type="project" value="InterPro"/>
</dbReference>
<dbReference type="PANTHER" id="PTHR19336:SF9">
    <property type="entry name" value="SPINDLE POLE BODY PROTEIN PPC89"/>
    <property type="match status" value="1"/>
</dbReference>
<feature type="compositionally biased region" description="Polar residues" evidence="5">
    <location>
        <begin position="528"/>
        <end position="547"/>
    </location>
</feature>
<feature type="coiled-coil region" evidence="4">
    <location>
        <begin position="283"/>
        <end position="317"/>
    </location>
</feature>
<gene>
    <name evidence="8" type="ORF">D0865_01847</name>
</gene>
<feature type="domain" description="Cep57 centrosome microtubule-binding" evidence="6">
    <location>
        <begin position="751"/>
        <end position="827"/>
    </location>
</feature>
<feature type="region of interest" description="Disordered" evidence="5">
    <location>
        <begin position="591"/>
        <end position="684"/>
    </location>
</feature>
<feature type="compositionally biased region" description="Polar residues" evidence="5">
    <location>
        <begin position="448"/>
        <end position="457"/>
    </location>
</feature>
<accession>A0A3M7D693</accession>
<dbReference type="InterPro" id="IPR051756">
    <property type="entry name" value="Centrosomal_MT-associated"/>
</dbReference>
<feature type="compositionally biased region" description="Acidic residues" evidence="5">
    <location>
        <begin position="877"/>
        <end position="894"/>
    </location>
</feature>
<dbReference type="GO" id="GO:0005815">
    <property type="term" value="C:microtubule organizing center"/>
    <property type="evidence" value="ECO:0007669"/>
    <property type="project" value="UniProtKB-SubCell"/>
</dbReference>
<feature type="compositionally biased region" description="Polar residues" evidence="5">
    <location>
        <begin position="176"/>
        <end position="187"/>
    </location>
</feature>
<name>A0A3M7D693_HORWE</name>